<evidence type="ECO:0000313" key="4">
    <source>
        <dbReference type="Proteomes" id="UP000799778"/>
    </source>
</evidence>
<name>A0A6A5XJ39_9PLEO</name>
<dbReference type="PANTHER" id="PTHR21032:SF0">
    <property type="entry name" value="G PATCH DOMAIN-CONTAINING PROTEIN 11"/>
    <property type="match status" value="1"/>
</dbReference>
<reference evidence="3" key="1">
    <citation type="journal article" date="2020" name="Stud. Mycol.">
        <title>101 Dothideomycetes genomes: a test case for predicting lifestyles and emergence of pathogens.</title>
        <authorList>
            <person name="Haridas S."/>
            <person name="Albert R."/>
            <person name="Binder M."/>
            <person name="Bloem J."/>
            <person name="Labutti K."/>
            <person name="Salamov A."/>
            <person name="Andreopoulos B."/>
            <person name="Baker S."/>
            <person name="Barry K."/>
            <person name="Bills G."/>
            <person name="Bluhm B."/>
            <person name="Cannon C."/>
            <person name="Castanera R."/>
            <person name="Culley D."/>
            <person name="Daum C."/>
            <person name="Ezra D."/>
            <person name="Gonzalez J."/>
            <person name="Henrissat B."/>
            <person name="Kuo A."/>
            <person name="Liang C."/>
            <person name="Lipzen A."/>
            <person name="Lutzoni F."/>
            <person name="Magnuson J."/>
            <person name="Mondo S."/>
            <person name="Nolan M."/>
            <person name="Ohm R."/>
            <person name="Pangilinan J."/>
            <person name="Park H.-J."/>
            <person name="Ramirez L."/>
            <person name="Alfaro M."/>
            <person name="Sun H."/>
            <person name="Tritt A."/>
            <person name="Yoshinaga Y."/>
            <person name="Zwiers L.-H."/>
            <person name="Turgeon B."/>
            <person name="Goodwin S."/>
            <person name="Spatafora J."/>
            <person name="Crous P."/>
            <person name="Grigoriev I."/>
        </authorList>
    </citation>
    <scope>NUCLEOTIDE SEQUENCE</scope>
    <source>
        <strain evidence="3">CBS 175.79</strain>
    </source>
</reference>
<dbReference type="SMART" id="SM00443">
    <property type="entry name" value="G_patch"/>
    <property type="match status" value="1"/>
</dbReference>
<proteinExistence type="predicted"/>
<dbReference type="GeneID" id="54285860"/>
<accession>A0A6A5XJ39</accession>
<dbReference type="Pfam" id="PF13821">
    <property type="entry name" value="DUF4187"/>
    <property type="match status" value="1"/>
</dbReference>
<sequence>MADSESEEDYMNMIIEEKPKQETSIQRAARLRKEREERGRPKPKAELQAEQEAATRERLETALPSTNKGFKMMEKMGFKQGSTLGKSKDARKEPIGIQTKDDRSGIGLESEKKRKFREQAEEVLSRAKRSKEDEGDWREMQRQKQKEGRRMKDLANAQRTAERLEDVDFESKDPTKVPLKSINVLWRGLNRQRLEKLREKREKIQLTNSLTSRLPTLAAENDDEDNDYKIAFGSAAESSFVDDDLDDGDEEFEEFEALPVEDRLQKVADFLREKHRYCVWCGDQYPDVAMEGCPGSTESAHDD</sequence>
<feature type="region of interest" description="Disordered" evidence="1">
    <location>
        <begin position="1"/>
        <end position="174"/>
    </location>
</feature>
<feature type="compositionally biased region" description="Basic and acidic residues" evidence="1">
    <location>
        <begin position="137"/>
        <end position="153"/>
    </location>
</feature>
<feature type="compositionally biased region" description="Acidic residues" evidence="1">
    <location>
        <begin position="1"/>
        <end position="10"/>
    </location>
</feature>
<feature type="compositionally biased region" description="Basic and acidic residues" evidence="1">
    <location>
        <begin position="31"/>
        <end position="60"/>
    </location>
</feature>
<evidence type="ECO:0000313" key="3">
    <source>
        <dbReference type="EMBL" id="KAF2013288.1"/>
    </source>
</evidence>
<dbReference type="PANTHER" id="PTHR21032">
    <property type="entry name" value="G PATCH DOMAIN-CONTAINING PROTEIN 11"/>
    <property type="match status" value="1"/>
</dbReference>
<dbReference type="InterPro" id="IPR039249">
    <property type="entry name" value="GPATCH11"/>
</dbReference>
<dbReference type="SMART" id="SM01173">
    <property type="entry name" value="DUF4187"/>
    <property type="match status" value="1"/>
</dbReference>
<dbReference type="Proteomes" id="UP000799778">
    <property type="component" value="Unassembled WGS sequence"/>
</dbReference>
<keyword evidence="4" id="KW-1185">Reference proteome</keyword>
<dbReference type="Pfam" id="PF01585">
    <property type="entry name" value="G-patch"/>
    <property type="match status" value="1"/>
</dbReference>
<feature type="compositionally biased region" description="Basic and acidic residues" evidence="1">
    <location>
        <begin position="160"/>
        <end position="174"/>
    </location>
</feature>
<dbReference type="GO" id="GO:0000776">
    <property type="term" value="C:kinetochore"/>
    <property type="evidence" value="ECO:0007669"/>
    <property type="project" value="TreeGrafter"/>
</dbReference>
<evidence type="ECO:0000256" key="1">
    <source>
        <dbReference type="SAM" id="MobiDB-lite"/>
    </source>
</evidence>
<dbReference type="InterPro" id="IPR025239">
    <property type="entry name" value="DUF4187"/>
</dbReference>
<dbReference type="AlphaFoldDB" id="A0A6A5XJ39"/>
<evidence type="ECO:0000259" key="2">
    <source>
        <dbReference type="PROSITE" id="PS50174"/>
    </source>
</evidence>
<dbReference type="GO" id="GO:0003676">
    <property type="term" value="F:nucleic acid binding"/>
    <property type="evidence" value="ECO:0007669"/>
    <property type="project" value="InterPro"/>
</dbReference>
<dbReference type="RefSeq" id="XP_033381627.1">
    <property type="nucleotide sequence ID" value="XM_033528463.1"/>
</dbReference>
<feature type="compositionally biased region" description="Basic and acidic residues" evidence="1">
    <location>
        <begin position="86"/>
        <end position="125"/>
    </location>
</feature>
<feature type="domain" description="G-patch" evidence="2">
    <location>
        <begin position="65"/>
        <end position="111"/>
    </location>
</feature>
<dbReference type="PROSITE" id="PS50174">
    <property type="entry name" value="G_PATCH"/>
    <property type="match status" value="1"/>
</dbReference>
<organism evidence="3 4">
    <name type="scientific">Aaosphaeria arxii CBS 175.79</name>
    <dbReference type="NCBI Taxonomy" id="1450172"/>
    <lineage>
        <taxon>Eukaryota</taxon>
        <taxon>Fungi</taxon>
        <taxon>Dikarya</taxon>
        <taxon>Ascomycota</taxon>
        <taxon>Pezizomycotina</taxon>
        <taxon>Dothideomycetes</taxon>
        <taxon>Pleosporomycetidae</taxon>
        <taxon>Pleosporales</taxon>
        <taxon>Pleosporales incertae sedis</taxon>
        <taxon>Aaosphaeria</taxon>
    </lineage>
</organism>
<gene>
    <name evidence="3" type="ORF">BU24DRAFT_424295</name>
</gene>
<protein>
    <submittedName>
        <fullName evidence="3">G-patch-domain-containing protein</fullName>
    </submittedName>
</protein>
<dbReference type="InterPro" id="IPR000467">
    <property type="entry name" value="G_patch_dom"/>
</dbReference>
<dbReference type="EMBL" id="ML978071">
    <property type="protein sequence ID" value="KAF2013288.1"/>
    <property type="molecule type" value="Genomic_DNA"/>
</dbReference>
<dbReference type="OrthoDB" id="786951at2759"/>